<feature type="transmembrane region" description="Helical" evidence="5">
    <location>
        <begin position="96"/>
        <end position="117"/>
    </location>
</feature>
<evidence type="ECO:0000313" key="6">
    <source>
        <dbReference type="EMBL" id="ANI93458.1"/>
    </source>
</evidence>
<dbReference type="GO" id="GO:0016020">
    <property type="term" value="C:membrane"/>
    <property type="evidence" value="ECO:0007669"/>
    <property type="project" value="UniProtKB-SubCell"/>
</dbReference>
<dbReference type="Proteomes" id="UP000186104">
    <property type="component" value="Chromosome"/>
</dbReference>
<dbReference type="EMBL" id="CP015961">
    <property type="protein sequence ID" value="ANI93458.1"/>
    <property type="molecule type" value="Genomic_DNA"/>
</dbReference>
<evidence type="ECO:0000256" key="5">
    <source>
        <dbReference type="SAM" id="Phobius"/>
    </source>
</evidence>
<protein>
    <recommendedName>
        <fullName evidence="8">DoxX family protein</fullName>
    </recommendedName>
</protein>
<evidence type="ECO:0008006" key="8">
    <source>
        <dbReference type="Google" id="ProtNLM"/>
    </source>
</evidence>
<evidence type="ECO:0000256" key="2">
    <source>
        <dbReference type="ARBA" id="ARBA00022692"/>
    </source>
</evidence>
<gene>
    <name evidence="6" type="ORF">BJL86_2698</name>
</gene>
<dbReference type="Pfam" id="PF13564">
    <property type="entry name" value="DoxX_2"/>
    <property type="match status" value="1"/>
</dbReference>
<keyword evidence="2 5" id="KW-0812">Transmembrane</keyword>
<evidence type="ECO:0000256" key="3">
    <source>
        <dbReference type="ARBA" id="ARBA00022989"/>
    </source>
</evidence>
<keyword evidence="4 5" id="KW-0472">Membrane</keyword>
<comment type="subcellular location">
    <subcellularLocation>
        <location evidence="1">Membrane</location>
        <topology evidence="1">Multi-pass membrane protein</topology>
    </subcellularLocation>
</comment>
<keyword evidence="3 5" id="KW-1133">Transmembrane helix</keyword>
<accession>A0A173LP94</accession>
<dbReference type="InterPro" id="IPR032808">
    <property type="entry name" value="DoxX"/>
</dbReference>
<keyword evidence="7" id="KW-1185">Reference proteome</keyword>
<evidence type="ECO:0000256" key="1">
    <source>
        <dbReference type="ARBA" id="ARBA00004141"/>
    </source>
</evidence>
<evidence type="ECO:0000256" key="4">
    <source>
        <dbReference type="ARBA" id="ARBA00023136"/>
    </source>
</evidence>
<reference evidence="6 7" key="1">
    <citation type="submission" date="2016-06" db="EMBL/GenBank/DDBJ databases">
        <title>Complete genome sequence of a saline-alkali tolerant type strain Dietzia timorensis ID05-A0528T.</title>
        <authorList>
            <person name="Wu X."/>
        </authorList>
    </citation>
    <scope>NUCLEOTIDE SEQUENCE [LARGE SCALE GENOMIC DNA]</scope>
    <source>
        <strain evidence="6 7">ID05-A0528</strain>
    </source>
</reference>
<proteinExistence type="predicted"/>
<dbReference type="RefSeq" id="WP_075845026.1">
    <property type="nucleotide sequence ID" value="NZ_CP015961.1"/>
</dbReference>
<organism evidence="6 7">
    <name type="scientific">Dietzia timorensis</name>
    <dbReference type="NCBI Taxonomy" id="499555"/>
    <lineage>
        <taxon>Bacteria</taxon>
        <taxon>Bacillati</taxon>
        <taxon>Actinomycetota</taxon>
        <taxon>Actinomycetes</taxon>
        <taxon>Mycobacteriales</taxon>
        <taxon>Dietziaceae</taxon>
        <taxon>Dietzia</taxon>
    </lineage>
</organism>
<evidence type="ECO:0000313" key="7">
    <source>
        <dbReference type="Proteomes" id="UP000186104"/>
    </source>
</evidence>
<name>A0A173LP94_9ACTN</name>
<dbReference type="AlphaFoldDB" id="A0A173LP94"/>
<dbReference type="KEGG" id="dtm:BJL86_2698"/>
<sequence length="137" mass="13758">MTALTLAHTAVLGAAFGGAGYAKVSQQDAMVDAAKHLGYSNDEFTLIGTAELAGVAGLVVGAKFPLVGAASSAALATTMGLAVSEHLRAGDEAKVYAAPAVLGVLSATATLSFLAAARKKRKEKKEAKQAKKAAKKS</sequence>